<keyword evidence="3" id="KW-1185">Reference proteome</keyword>
<sequence>MSVDVSGSTYLACGLRSSLACTCTKRGGRQSSATQRAMKLESSTTASGVSSTRSGSFSSRRSNASTVWDY</sequence>
<feature type="region of interest" description="Disordered" evidence="1">
    <location>
        <begin position="26"/>
        <end position="70"/>
    </location>
</feature>
<evidence type="ECO:0000256" key="1">
    <source>
        <dbReference type="SAM" id="MobiDB-lite"/>
    </source>
</evidence>
<dbReference type="Proteomes" id="UP000837857">
    <property type="component" value="Chromosome 29"/>
</dbReference>
<accession>A0ABN8INW8</accession>
<dbReference type="EMBL" id="OW152841">
    <property type="protein sequence ID" value="CAH2062431.1"/>
    <property type="molecule type" value="Genomic_DNA"/>
</dbReference>
<evidence type="ECO:0000313" key="2">
    <source>
        <dbReference type="EMBL" id="CAH2062431.1"/>
    </source>
</evidence>
<reference evidence="2" key="1">
    <citation type="submission" date="2022-03" db="EMBL/GenBank/DDBJ databases">
        <authorList>
            <person name="Martin H S."/>
        </authorList>
    </citation>
    <scope>NUCLEOTIDE SEQUENCE</scope>
</reference>
<protein>
    <submittedName>
        <fullName evidence="2">Uncharacterized protein</fullName>
    </submittedName>
</protein>
<feature type="compositionally biased region" description="Low complexity" evidence="1">
    <location>
        <begin position="42"/>
        <end position="70"/>
    </location>
</feature>
<feature type="non-terminal residue" evidence="2">
    <location>
        <position position="70"/>
    </location>
</feature>
<name>A0ABN8INW8_9NEOP</name>
<proteinExistence type="predicted"/>
<gene>
    <name evidence="2" type="ORF">IPOD504_LOCUS11975</name>
</gene>
<organism evidence="2 3">
    <name type="scientific">Iphiclides podalirius</name>
    <name type="common">scarce swallowtail</name>
    <dbReference type="NCBI Taxonomy" id="110791"/>
    <lineage>
        <taxon>Eukaryota</taxon>
        <taxon>Metazoa</taxon>
        <taxon>Ecdysozoa</taxon>
        <taxon>Arthropoda</taxon>
        <taxon>Hexapoda</taxon>
        <taxon>Insecta</taxon>
        <taxon>Pterygota</taxon>
        <taxon>Neoptera</taxon>
        <taxon>Endopterygota</taxon>
        <taxon>Lepidoptera</taxon>
        <taxon>Glossata</taxon>
        <taxon>Ditrysia</taxon>
        <taxon>Papilionoidea</taxon>
        <taxon>Papilionidae</taxon>
        <taxon>Papilioninae</taxon>
        <taxon>Iphiclides</taxon>
    </lineage>
</organism>
<evidence type="ECO:0000313" key="3">
    <source>
        <dbReference type="Proteomes" id="UP000837857"/>
    </source>
</evidence>